<keyword evidence="1" id="KW-0472">Membrane</keyword>
<feature type="transmembrane region" description="Helical" evidence="1">
    <location>
        <begin position="77"/>
        <end position="101"/>
    </location>
</feature>
<evidence type="ECO:0000313" key="3">
    <source>
        <dbReference type="Proteomes" id="UP000000752"/>
    </source>
</evidence>
<dbReference type="EnsemblBacteria" id="BAA30952">
    <property type="protein sequence ID" value="BAA30952"/>
    <property type="gene ID" value="BAA30952"/>
</dbReference>
<proteinExistence type="predicted"/>
<dbReference type="PANTHER" id="PTHR37815:SF3">
    <property type="entry name" value="UPF0397 PROTEIN SPR0429"/>
    <property type="match status" value="1"/>
</dbReference>
<feature type="transmembrane region" description="Helical" evidence="1">
    <location>
        <begin position="45"/>
        <end position="65"/>
    </location>
</feature>
<dbReference type="eggNOG" id="arCOG05752">
    <property type="taxonomic scope" value="Archaea"/>
</dbReference>
<name>O59496_PYRHO</name>
<reference evidence="2 3" key="1">
    <citation type="journal article" date="1998" name="DNA Res.">
        <title>Complete sequence and gene organization of the genome of a hyper-thermophilic archaebacterium, Pyrococcus horikoshii OT3.</title>
        <authorList>
            <person name="Kawarabayasi Y."/>
            <person name="Sawada M."/>
            <person name="Horikawa H."/>
            <person name="Haikawa Y."/>
            <person name="Hino Y."/>
            <person name="Yamamoto S."/>
            <person name="Sekine M."/>
            <person name="Baba S."/>
            <person name="Kosugi H."/>
            <person name="Hosoyama A."/>
            <person name="Nagai Y."/>
            <person name="Sakai M."/>
            <person name="Ogura K."/>
            <person name="Otuka R."/>
            <person name="Nakazawa H."/>
            <person name="Takamiya M."/>
            <person name="Ohfuku Y."/>
            <person name="Funahashi T."/>
            <person name="Tanaka T."/>
            <person name="Kudoh Y."/>
            <person name="Yamazaki J."/>
            <person name="Kushida N."/>
            <person name="Oguchi A."/>
            <person name="Aoki K."/>
            <person name="Nakamura Y."/>
            <person name="Robb T.F."/>
            <person name="Horikoshi K."/>
            <person name="Masuchi Y."/>
            <person name="Shizuya H."/>
            <person name="Kikuchi H."/>
        </authorList>
    </citation>
    <scope>NUCLEOTIDE SEQUENCE [LARGE SCALE GENOMIC DNA]</scope>
    <source>
        <strain evidence="3">ATCC 700860 / DSM 12428 / JCM 9974 / NBRC 100139 / OT-3</strain>
    </source>
</reference>
<sequence length="202" mass="21300">MGRMNEATLEAYVPYFKAIVIGIAIIYFVYILLNREKFKVAKTVAISAVMAALVTAMTMVIRIPIPASQGYLNFGDIMIMLTSVLFGPLVGGFAGGVGSAFADLLGYPSWALFTLVIKGTEGIIVGYFSKGEANYGKILLGTVLGGSVMVIGYVSVAYVLYGPAGAIGELYNDIVQAVSGIVIGGGLGYILKKRLGNMLALF</sequence>
<feature type="transmembrane region" description="Helical" evidence="1">
    <location>
        <begin position="12"/>
        <end position="33"/>
    </location>
</feature>
<dbReference type="Gene3D" id="1.10.1760.20">
    <property type="match status" value="1"/>
</dbReference>
<dbReference type="GO" id="GO:0016020">
    <property type="term" value="C:membrane"/>
    <property type="evidence" value="ECO:0007669"/>
    <property type="project" value="InterPro"/>
</dbReference>
<evidence type="ECO:0008006" key="4">
    <source>
        <dbReference type="Google" id="ProtNLM"/>
    </source>
</evidence>
<evidence type="ECO:0000256" key="1">
    <source>
        <dbReference type="SAM" id="Phobius"/>
    </source>
</evidence>
<organism evidence="2 3">
    <name type="scientific">Pyrococcus horikoshii (strain ATCC 700860 / DSM 12428 / JCM 9974 / NBRC 100139 / OT-3)</name>
    <dbReference type="NCBI Taxonomy" id="70601"/>
    <lineage>
        <taxon>Archaea</taxon>
        <taxon>Methanobacteriati</taxon>
        <taxon>Methanobacteriota</taxon>
        <taxon>Thermococci</taxon>
        <taxon>Thermococcales</taxon>
        <taxon>Thermococcaceae</taxon>
        <taxon>Pyrococcus</taxon>
    </lineage>
</organism>
<dbReference type="Proteomes" id="UP000000752">
    <property type="component" value="Chromosome"/>
</dbReference>
<dbReference type="Pfam" id="PF07155">
    <property type="entry name" value="ECF-ribofla_trS"/>
    <property type="match status" value="1"/>
</dbReference>
<dbReference type="PANTHER" id="PTHR37815">
    <property type="entry name" value="UPF0397 PROTEIN BC_2624-RELATED"/>
    <property type="match status" value="1"/>
</dbReference>
<feature type="transmembrane region" description="Helical" evidence="1">
    <location>
        <begin position="140"/>
        <end position="162"/>
    </location>
</feature>
<dbReference type="KEGG" id="pho:PH1832"/>
<dbReference type="AlphaFoldDB" id="O59496"/>
<gene>
    <name evidence="2" type="ordered locus">PH1832</name>
</gene>
<protein>
    <recommendedName>
        <fullName evidence="4">ECF transporter S component</fullName>
    </recommendedName>
</protein>
<dbReference type="EMBL" id="BA000001">
    <property type="protein sequence ID" value="BAA30952.1"/>
    <property type="molecule type" value="Genomic_DNA"/>
</dbReference>
<keyword evidence="1" id="KW-0812">Transmembrane</keyword>
<accession>O59496</accession>
<keyword evidence="1" id="KW-1133">Transmembrane helix</keyword>
<feature type="transmembrane region" description="Helical" evidence="1">
    <location>
        <begin position="174"/>
        <end position="191"/>
    </location>
</feature>
<keyword evidence="3" id="KW-1185">Reference proteome</keyword>
<evidence type="ECO:0000313" key="2">
    <source>
        <dbReference type="EMBL" id="BAA30952.1"/>
    </source>
</evidence>
<dbReference type="STRING" id="70601.gene:9378835"/>
<dbReference type="InterPro" id="IPR009825">
    <property type="entry name" value="ECF_substrate-spec-like"/>
</dbReference>
<dbReference type="PIR" id="A71195">
    <property type="entry name" value="A71195"/>
</dbReference>
<feature type="transmembrane region" description="Helical" evidence="1">
    <location>
        <begin position="107"/>
        <end position="128"/>
    </location>
</feature>